<dbReference type="EMBL" id="CP036425">
    <property type="protein sequence ID" value="QDU34102.1"/>
    <property type="molecule type" value="Genomic_DNA"/>
</dbReference>
<dbReference type="KEGG" id="pcor:KS4_21640"/>
<dbReference type="InterPro" id="IPR014925">
    <property type="entry name" value="CGGC_dom"/>
</dbReference>
<reference evidence="2 3" key="1">
    <citation type="submission" date="2019-02" db="EMBL/GenBank/DDBJ databases">
        <title>Deep-cultivation of Planctomycetes and their phenomic and genomic characterization uncovers novel biology.</title>
        <authorList>
            <person name="Wiegand S."/>
            <person name="Jogler M."/>
            <person name="Boedeker C."/>
            <person name="Pinto D."/>
            <person name="Vollmers J."/>
            <person name="Rivas-Marin E."/>
            <person name="Kohn T."/>
            <person name="Peeters S.H."/>
            <person name="Heuer A."/>
            <person name="Rast P."/>
            <person name="Oberbeckmann S."/>
            <person name="Bunk B."/>
            <person name="Jeske O."/>
            <person name="Meyerdierks A."/>
            <person name="Storesund J.E."/>
            <person name="Kallscheuer N."/>
            <person name="Luecker S."/>
            <person name="Lage O.M."/>
            <person name="Pohl T."/>
            <person name="Merkel B.J."/>
            <person name="Hornburger P."/>
            <person name="Mueller R.-W."/>
            <person name="Bruemmer F."/>
            <person name="Labrenz M."/>
            <person name="Spormann A.M."/>
            <person name="Op den Camp H."/>
            <person name="Overmann J."/>
            <person name="Amann R."/>
            <person name="Jetten M.S.M."/>
            <person name="Mascher T."/>
            <person name="Medema M.H."/>
            <person name="Devos D.P."/>
            <person name="Kaster A.-K."/>
            <person name="Ovreas L."/>
            <person name="Rohde M."/>
            <person name="Galperin M.Y."/>
            <person name="Jogler C."/>
        </authorList>
    </citation>
    <scope>NUCLEOTIDE SEQUENCE [LARGE SCALE GENOMIC DNA]</scope>
    <source>
        <strain evidence="2 3">KS4</strain>
    </source>
</reference>
<feature type="domain" description="CGGC" evidence="1">
    <location>
        <begin position="3"/>
        <end position="110"/>
    </location>
</feature>
<keyword evidence="3" id="KW-1185">Reference proteome</keyword>
<evidence type="ECO:0000313" key="2">
    <source>
        <dbReference type="EMBL" id="QDU34102.1"/>
    </source>
</evidence>
<dbReference type="Pfam" id="PF08821">
    <property type="entry name" value="CGGC"/>
    <property type="match status" value="1"/>
</dbReference>
<protein>
    <submittedName>
        <fullName evidence="2">CGGC domain protein</fullName>
    </submittedName>
</protein>
<dbReference type="Proteomes" id="UP000317369">
    <property type="component" value="Chromosome"/>
</dbReference>
<dbReference type="SMART" id="SM01078">
    <property type="entry name" value="CGGC"/>
    <property type="match status" value="1"/>
</dbReference>
<accession>A0A517YVA5</accession>
<name>A0A517YVA5_9BACT</name>
<evidence type="ECO:0000313" key="3">
    <source>
        <dbReference type="Proteomes" id="UP000317369"/>
    </source>
</evidence>
<proteinExistence type="predicted"/>
<gene>
    <name evidence="2" type="ORF">KS4_21640</name>
</gene>
<evidence type="ECO:0000259" key="1">
    <source>
        <dbReference type="SMART" id="SM01078"/>
    </source>
</evidence>
<sequence length="118" mass="12548">MKKVGIIRCQQTEHLCPGTSCFKAASTGRFNFEPFGPCEIIGFISCGGCPGKQAVARSAEMVKRGAEAIFMGTCIAKGTPIGFACPHWEQMKQAIEKKIGPNIPLIIGTHPAPGDKAK</sequence>
<dbReference type="AlphaFoldDB" id="A0A517YVA5"/>
<dbReference type="RefSeq" id="WP_145077676.1">
    <property type="nucleotide sequence ID" value="NZ_CP036425.1"/>
</dbReference>
<dbReference type="OrthoDB" id="9792960at2"/>
<organism evidence="2 3">
    <name type="scientific">Poriferisphaera corsica</name>
    <dbReference type="NCBI Taxonomy" id="2528020"/>
    <lineage>
        <taxon>Bacteria</taxon>
        <taxon>Pseudomonadati</taxon>
        <taxon>Planctomycetota</taxon>
        <taxon>Phycisphaerae</taxon>
        <taxon>Phycisphaerales</taxon>
        <taxon>Phycisphaeraceae</taxon>
        <taxon>Poriferisphaera</taxon>
    </lineage>
</organism>